<reference evidence="2 3" key="1">
    <citation type="submission" date="2020-08" db="EMBL/GenBank/DDBJ databases">
        <title>Genomic Encyclopedia of Type Strains, Phase III (KMG-III): the genomes of soil and plant-associated and newly described type strains.</title>
        <authorList>
            <person name="Whitman W."/>
        </authorList>
    </citation>
    <scope>NUCLEOTIDE SEQUENCE [LARGE SCALE GENOMIC DNA]</scope>
    <source>
        <strain evidence="2 3">CECT 8897</strain>
    </source>
</reference>
<sequence>MARAVICLGDPTSHGGKVLEGDPNATIDGRPIALRGHMTLCPQCKGKFPITEGLDHHSFGGIGTALEGMKTACGATLIATQHLMTADEQSEHESADVYDVDLGEDNAQAEKERAFSSSEQHPPTSATPGIARMNSSWAGAEGKNSGPVSKAPHALFKERQYEAVYEKGIFIGVRNSLDTSQSISDDATRIQLNTLDSIRHLIAEQKMNAILEVPTSYGAKSFSPE</sequence>
<feature type="region of interest" description="Disordered" evidence="1">
    <location>
        <begin position="108"/>
        <end position="150"/>
    </location>
</feature>
<feature type="compositionally biased region" description="Polar residues" evidence="1">
    <location>
        <begin position="115"/>
        <end position="137"/>
    </location>
</feature>
<dbReference type="EMBL" id="JACHXD010000008">
    <property type="protein sequence ID" value="MBB3120024.1"/>
    <property type="molecule type" value="Genomic_DNA"/>
</dbReference>
<evidence type="ECO:0000313" key="3">
    <source>
        <dbReference type="Proteomes" id="UP000541535"/>
    </source>
</evidence>
<accession>A0A7W5BBD4</accession>
<dbReference type="InterPro" id="IPR008727">
    <property type="entry name" value="PAAR_motif"/>
</dbReference>
<organism evidence="2 3">
    <name type="scientific">Pseudoduganella violacea</name>
    <dbReference type="NCBI Taxonomy" id="1715466"/>
    <lineage>
        <taxon>Bacteria</taxon>
        <taxon>Pseudomonadati</taxon>
        <taxon>Pseudomonadota</taxon>
        <taxon>Betaproteobacteria</taxon>
        <taxon>Burkholderiales</taxon>
        <taxon>Oxalobacteraceae</taxon>
        <taxon>Telluria group</taxon>
        <taxon>Pseudoduganella</taxon>
    </lineage>
</organism>
<dbReference type="CDD" id="cd14744">
    <property type="entry name" value="PAAR_CT_2"/>
    <property type="match status" value="1"/>
</dbReference>
<dbReference type="Gene3D" id="2.60.200.60">
    <property type="match status" value="1"/>
</dbReference>
<evidence type="ECO:0000256" key="1">
    <source>
        <dbReference type="SAM" id="MobiDB-lite"/>
    </source>
</evidence>
<keyword evidence="3" id="KW-1185">Reference proteome</keyword>
<comment type="caution">
    <text evidence="2">The sequence shown here is derived from an EMBL/GenBank/DDBJ whole genome shotgun (WGS) entry which is preliminary data.</text>
</comment>
<gene>
    <name evidence="2" type="ORF">FHS03_003083</name>
</gene>
<dbReference type="RefSeq" id="WP_183441816.1">
    <property type="nucleotide sequence ID" value="NZ_JACHXD010000008.1"/>
</dbReference>
<dbReference type="Proteomes" id="UP000541535">
    <property type="component" value="Unassembled WGS sequence"/>
</dbReference>
<dbReference type="AlphaFoldDB" id="A0A7W5BBD4"/>
<dbReference type="Pfam" id="PF05488">
    <property type="entry name" value="PAAR_motif"/>
    <property type="match status" value="1"/>
</dbReference>
<evidence type="ECO:0000313" key="2">
    <source>
        <dbReference type="EMBL" id="MBB3120024.1"/>
    </source>
</evidence>
<name>A0A7W5BBD4_9BURK</name>
<proteinExistence type="predicted"/>
<protein>
    <submittedName>
        <fullName evidence="2">Putative Zn-binding protein involved in type VI secretion</fullName>
    </submittedName>
</protein>